<name>A0AAV6GXS9_9TELE</name>
<sequence length="183" mass="19550">MHHRVSGAQSSAGLGAGLTGGWGLIWSNPRRVNLPHELPSDVAGWGPVEAGVVVVVAATVRTRGPLCCSSLSFPLPAPGARLLSNSRSPQQRPRGGTGVRGHVHDLHGPQHPGTAPPPEVLKPRQTAHGRAWREKHALRQGRHVYSTKMITLISITNSHKCSAPRQKKSMVQRPDGGFGIKNL</sequence>
<feature type="region of interest" description="Disordered" evidence="1">
    <location>
        <begin position="84"/>
        <end position="130"/>
    </location>
</feature>
<feature type="region of interest" description="Disordered" evidence="1">
    <location>
        <begin position="163"/>
        <end position="183"/>
    </location>
</feature>
<organism evidence="2 3">
    <name type="scientific">Alosa alosa</name>
    <name type="common">allis shad</name>
    <dbReference type="NCBI Taxonomy" id="278164"/>
    <lineage>
        <taxon>Eukaryota</taxon>
        <taxon>Metazoa</taxon>
        <taxon>Chordata</taxon>
        <taxon>Craniata</taxon>
        <taxon>Vertebrata</taxon>
        <taxon>Euteleostomi</taxon>
        <taxon>Actinopterygii</taxon>
        <taxon>Neopterygii</taxon>
        <taxon>Teleostei</taxon>
        <taxon>Clupei</taxon>
        <taxon>Clupeiformes</taxon>
        <taxon>Clupeoidei</taxon>
        <taxon>Clupeidae</taxon>
        <taxon>Alosa</taxon>
    </lineage>
</organism>
<evidence type="ECO:0000313" key="2">
    <source>
        <dbReference type="EMBL" id="KAG5279844.1"/>
    </source>
</evidence>
<keyword evidence="3" id="KW-1185">Reference proteome</keyword>
<proteinExistence type="predicted"/>
<dbReference type="EMBL" id="JADWDJ010000006">
    <property type="protein sequence ID" value="KAG5279844.1"/>
    <property type="molecule type" value="Genomic_DNA"/>
</dbReference>
<gene>
    <name evidence="2" type="ORF">AALO_G00082180</name>
</gene>
<evidence type="ECO:0000256" key="1">
    <source>
        <dbReference type="SAM" id="MobiDB-lite"/>
    </source>
</evidence>
<accession>A0AAV6GXS9</accession>
<comment type="caution">
    <text evidence="2">The sequence shown here is derived from an EMBL/GenBank/DDBJ whole genome shotgun (WGS) entry which is preliminary data.</text>
</comment>
<evidence type="ECO:0000313" key="3">
    <source>
        <dbReference type="Proteomes" id="UP000823561"/>
    </source>
</evidence>
<protein>
    <submittedName>
        <fullName evidence="2">Uncharacterized protein</fullName>
    </submittedName>
</protein>
<dbReference type="AlphaFoldDB" id="A0AAV6GXS9"/>
<reference evidence="2" key="1">
    <citation type="submission" date="2020-10" db="EMBL/GenBank/DDBJ databases">
        <title>Chromosome-scale genome assembly of the Allis shad, Alosa alosa.</title>
        <authorList>
            <person name="Margot Z."/>
            <person name="Christophe K."/>
            <person name="Cabau C."/>
            <person name="Louis A."/>
            <person name="Berthelot C."/>
            <person name="Parey E."/>
            <person name="Roest Crollius H."/>
            <person name="Montfort J."/>
            <person name="Robinson-Rechavi M."/>
            <person name="Bucao C."/>
            <person name="Bouchez O."/>
            <person name="Gislard M."/>
            <person name="Lluch J."/>
            <person name="Milhes M."/>
            <person name="Lampietro C."/>
            <person name="Lopez Roques C."/>
            <person name="Donnadieu C."/>
            <person name="Braasch I."/>
            <person name="Desvignes T."/>
            <person name="Postlethwait J."/>
            <person name="Bobe J."/>
            <person name="Guiguen Y."/>
        </authorList>
    </citation>
    <scope>NUCLEOTIDE SEQUENCE</scope>
    <source>
        <strain evidence="2">M-15738</strain>
        <tissue evidence="2">Blood</tissue>
    </source>
</reference>
<dbReference type="Proteomes" id="UP000823561">
    <property type="component" value="Chromosome 6"/>
</dbReference>